<dbReference type="InterPro" id="IPR039421">
    <property type="entry name" value="Type_1_exporter"/>
</dbReference>
<dbReference type="Pfam" id="PF00005">
    <property type="entry name" value="ABC_tran"/>
    <property type="match status" value="1"/>
</dbReference>
<comment type="caution">
    <text evidence="10">The sequence shown here is derived from an EMBL/GenBank/DDBJ whole genome shotgun (WGS) entry which is preliminary data.</text>
</comment>
<keyword evidence="6 7" id="KW-0472">Membrane</keyword>
<gene>
    <name evidence="10" type="ORF">NEPTK9_000493</name>
</gene>
<sequence>MNTPISGIFILSYLWKHLRPYRWQLLLILQAPLIASCFVPITQYATKMTLDRLVEWETFMISDLTVPILLFVMGQVIAESSWALSNWVNFRSIVSIKRDLTHQVYSYVLDLAYRFFQESFSGTISAKIENIQTISNKVFENIKFNIINRVTVLLSTVFLFLIVSKVFLFLLLAFYAIFFPTVYCLSRKLHGFSEDYTSKKQKTSGLIVDSIGNIFSVFLFSNRKKEKLQIKKGLETVLISEKKMLRYEWLLQLLIGGIYLSMSIGVLFLLIYMRQQGKITVGDFALILGALFHMLEVSYSLVTNITDLVKDWGELKESFSLFKGKLTNSSEASLKPLVIKSPSITLSHVTFGYSKEDQILSDLSLDLKPGEKVGLVGHSGAGKSTLIHLLLRYFTPEKGSILIDSQNINEVSETSLRESISVVPQETLLFHRSIKENIAYSKPGASHDEIIQAAKRANIYRFIETLPEGFETLVGERGIKLSGGQRQRIAIARAFLKKAPILILDEATSQLDSRVEREIQESLEELVQEKTVIAIAHRLSTLKQMDRILFLEKGRILEEGTHDTLIQNPEGAYHNLWNLQNMPLLNA</sequence>
<dbReference type="SMART" id="SM00382">
    <property type="entry name" value="AAA"/>
    <property type="match status" value="1"/>
</dbReference>
<feature type="domain" description="ABC transporter" evidence="8">
    <location>
        <begin position="344"/>
        <end position="578"/>
    </location>
</feature>
<feature type="transmembrane region" description="Helical" evidence="7">
    <location>
        <begin position="25"/>
        <end position="46"/>
    </location>
</feature>
<organism evidence="10 11">
    <name type="scientific">Candidatus Neptunichlamydia vexilliferae</name>
    <dbReference type="NCBI Taxonomy" id="1651774"/>
    <lineage>
        <taxon>Bacteria</taxon>
        <taxon>Pseudomonadati</taxon>
        <taxon>Chlamydiota</taxon>
        <taxon>Chlamydiia</taxon>
        <taxon>Parachlamydiales</taxon>
        <taxon>Simkaniaceae</taxon>
        <taxon>Candidatus Neptunichlamydia</taxon>
    </lineage>
</organism>
<dbReference type="InterPro" id="IPR003593">
    <property type="entry name" value="AAA+_ATPase"/>
</dbReference>
<evidence type="ECO:0000313" key="11">
    <source>
        <dbReference type="Proteomes" id="UP001194714"/>
    </source>
</evidence>
<dbReference type="PROSITE" id="PS00211">
    <property type="entry name" value="ABC_TRANSPORTER_1"/>
    <property type="match status" value="1"/>
</dbReference>
<dbReference type="SUPFAM" id="SSF90123">
    <property type="entry name" value="ABC transporter transmembrane region"/>
    <property type="match status" value="1"/>
</dbReference>
<name>A0ABS0B088_9BACT</name>
<evidence type="ECO:0000256" key="1">
    <source>
        <dbReference type="ARBA" id="ARBA00004651"/>
    </source>
</evidence>
<dbReference type="InterPro" id="IPR036640">
    <property type="entry name" value="ABC1_TM_sf"/>
</dbReference>
<keyword evidence="3" id="KW-0547">Nucleotide-binding</keyword>
<evidence type="ECO:0000259" key="8">
    <source>
        <dbReference type="PROSITE" id="PS50893"/>
    </source>
</evidence>
<keyword evidence="11" id="KW-1185">Reference proteome</keyword>
<dbReference type="Pfam" id="PF00664">
    <property type="entry name" value="ABC_membrane"/>
    <property type="match status" value="1"/>
</dbReference>
<dbReference type="InterPro" id="IPR027417">
    <property type="entry name" value="P-loop_NTPase"/>
</dbReference>
<evidence type="ECO:0000256" key="7">
    <source>
        <dbReference type="SAM" id="Phobius"/>
    </source>
</evidence>
<protein>
    <submittedName>
        <fullName evidence="10">ABC transporter ATP-binding protein</fullName>
    </submittedName>
</protein>
<evidence type="ECO:0000256" key="6">
    <source>
        <dbReference type="ARBA" id="ARBA00023136"/>
    </source>
</evidence>
<dbReference type="EMBL" id="JAAEJV010000008">
    <property type="protein sequence ID" value="MBF5058990.1"/>
    <property type="molecule type" value="Genomic_DNA"/>
</dbReference>
<dbReference type="InterPro" id="IPR011527">
    <property type="entry name" value="ABC1_TM_dom"/>
</dbReference>
<evidence type="ECO:0000256" key="2">
    <source>
        <dbReference type="ARBA" id="ARBA00022692"/>
    </source>
</evidence>
<feature type="domain" description="ABC transmembrane type-1" evidence="9">
    <location>
        <begin position="33"/>
        <end position="310"/>
    </location>
</feature>
<proteinExistence type="predicted"/>
<keyword evidence="4 10" id="KW-0067">ATP-binding</keyword>
<keyword evidence="5 7" id="KW-1133">Transmembrane helix</keyword>
<dbReference type="PROSITE" id="PS50929">
    <property type="entry name" value="ABC_TM1F"/>
    <property type="match status" value="1"/>
</dbReference>
<dbReference type="Proteomes" id="UP001194714">
    <property type="component" value="Unassembled WGS sequence"/>
</dbReference>
<evidence type="ECO:0000259" key="9">
    <source>
        <dbReference type="PROSITE" id="PS50929"/>
    </source>
</evidence>
<evidence type="ECO:0000313" key="10">
    <source>
        <dbReference type="EMBL" id="MBF5058990.1"/>
    </source>
</evidence>
<reference evidence="10 11" key="1">
    <citation type="submission" date="2020-01" db="EMBL/GenBank/DDBJ databases">
        <title>Draft genome sequence of Cand. Neptunochlamydia vexilliferae K9.</title>
        <authorList>
            <person name="Schulz F."/>
            <person name="Koestlbacher S."/>
            <person name="Wascher F."/>
            <person name="Pizzetti I."/>
            <person name="Horn M."/>
        </authorList>
    </citation>
    <scope>NUCLEOTIDE SEQUENCE [LARGE SCALE GENOMIC DNA]</scope>
    <source>
        <strain evidence="10 11">K9</strain>
    </source>
</reference>
<dbReference type="PANTHER" id="PTHR43394:SF1">
    <property type="entry name" value="ATP-BINDING CASSETTE SUB-FAMILY B MEMBER 10, MITOCHONDRIAL"/>
    <property type="match status" value="1"/>
</dbReference>
<feature type="transmembrane region" description="Helical" evidence="7">
    <location>
        <begin position="284"/>
        <end position="302"/>
    </location>
</feature>
<dbReference type="InterPro" id="IPR017871">
    <property type="entry name" value="ABC_transporter-like_CS"/>
</dbReference>
<evidence type="ECO:0000256" key="5">
    <source>
        <dbReference type="ARBA" id="ARBA00022989"/>
    </source>
</evidence>
<dbReference type="InterPro" id="IPR003439">
    <property type="entry name" value="ABC_transporter-like_ATP-bd"/>
</dbReference>
<dbReference type="PANTHER" id="PTHR43394">
    <property type="entry name" value="ATP-DEPENDENT PERMEASE MDL1, MITOCHONDRIAL"/>
    <property type="match status" value="1"/>
</dbReference>
<comment type="subcellular location">
    <subcellularLocation>
        <location evidence="1">Cell membrane</location>
        <topology evidence="1">Multi-pass membrane protein</topology>
    </subcellularLocation>
</comment>
<evidence type="ECO:0000256" key="3">
    <source>
        <dbReference type="ARBA" id="ARBA00022741"/>
    </source>
</evidence>
<dbReference type="Gene3D" id="1.20.1560.10">
    <property type="entry name" value="ABC transporter type 1, transmembrane domain"/>
    <property type="match status" value="1"/>
</dbReference>
<dbReference type="SUPFAM" id="SSF52540">
    <property type="entry name" value="P-loop containing nucleoside triphosphate hydrolases"/>
    <property type="match status" value="1"/>
</dbReference>
<feature type="transmembrane region" description="Helical" evidence="7">
    <location>
        <begin position="249"/>
        <end position="272"/>
    </location>
</feature>
<dbReference type="PROSITE" id="PS50893">
    <property type="entry name" value="ABC_TRANSPORTER_2"/>
    <property type="match status" value="1"/>
</dbReference>
<accession>A0ABS0B088</accession>
<dbReference type="Gene3D" id="3.40.50.300">
    <property type="entry name" value="P-loop containing nucleotide triphosphate hydrolases"/>
    <property type="match status" value="1"/>
</dbReference>
<evidence type="ECO:0000256" key="4">
    <source>
        <dbReference type="ARBA" id="ARBA00022840"/>
    </source>
</evidence>
<feature type="transmembrane region" description="Helical" evidence="7">
    <location>
        <begin position="152"/>
        <end position="183"/>
    </location>
</feature>
<keyword evidence="2 7" id="KW-0812">Transmembrane</keyword>
<dbReference type="GO" id="GO:0005524">
    <property type="term" value="F:ATP binding"/>
    <property type="evidence" value="ECO:0007669"/>
    <property type="project" value="UniProtKB-KW"/>
</dbReference>